<sequence>MRAAVASNGPVDVPSGAMNFRFALVSLLLLPTAALAQTPVPRFEVSLARIAAGTRVQFLVLSNSGAPLSLEENRTVTVPVAARAGGLTIPGGALLVGRFERTGEASGALNIESLVIGQNVYAVRATSTPIPGLLRRTGTATPRYPGREASGTLFEAGGDLLGIPVHSRQARAATSLLGALFGAAAPPAPERSTGTLAASLEPMQTLGVQFLGEVDFDSPIAQLPNGPADLNGSW</sequence>
<evidence type="ECO:0000313" key="1">
    <source>
        <dbReference type="EMBL" id="BAC91328.1"/>
    </source>
</evidence>
<name>Q7NFY7_GLOVI</name>
<organism evidence="1 2">
    <name type="scientific">Gloeobacter violaceus (strain ATCC 29082 / PCC 7421)</name>
    <dbReference type="NCBI Taxonomy" id="251221"/>
    <lineage>
        <taxon>Bacteria</taxon>
        <taxon>Bacillati</taxon>
        <taxon>Cyanobacteriota</taxon>
        <taxon>Cyanophyceae</taxon>
        <taxon>Gloeobacterales</taxon>
        <taxon>Gloeobacteraceae</taxon>
        <taxon>Gloeobacter</taxon>
    </lineage>
</organism>
<dbReference type="EMBL" id="BA000045">
    <property type="protein sequence ID" value="BAC91328.1"/>
    <property type="molecule type" value="Genomic_DNA"/>
</dbReference>
<keyword evidence="2" id="KW-1185">Reference proteome</keyword>
<evidence type="ECO:0000313" key="2">
    <source>
        <dbReference type="Proteomes" id="UP000000557"/>
    </source>
</evidence>
<gene>
    <name evidence="1" type="ordered locus">gll3387</name>
</gene>
<reference evidence="1 2" key="2">
    <citation type="journal article" date="2003" name="DNA Res.">
        <title>Complete genome structure of Gloeobacter violaceus PCC 7421, a cyanobacterium that lacks thylakoids (supplement).</title>
        <authorList>
            <person name="Nakamura Y."/>
            <person name="Kaneko T."/>
            <person name="Sato S."/>
            <person name="Mimuro M."/>
            <person name="Miyashita H."/>
            <person name="Tsuchiya T."/>
            <person name="Sasamoto S."/>
            <person name="Watanabe A."/>
            <person name="Kawashima K."/>
            <person name="Kishida Y."/>
            <person name="Kiyokawa C."/>
            <person name="Kohara M."/>
            <person name="Matsumoto M."/>
            <person name="Matsuno A."/>
            <person name="Nakazaki N."/>
            <person name="Shimpo S."/>
            <person name="Takeuchi C."/>
            <person name="Yamada M."/>
            <person name="Tabata S."/>
        </authorList>
    </citation>
    <scope>NUCLEOTIDE SEQUENCE [LARGE SCALE GENOMIC DNA]</scope>
    <source>
        <strain evidence="2">ATCC 29082 / PCC 7421</strain>
    </source>
</reference>
<dbReference type="STRING" id="251221.gene:10760899"/>
<proteinExistence type="predicted"/>
<protein>
    <submittedName>
        <fullName evidence="1">Gll3387 protein</fullName>
    </submittedName>
</protein>
<dbReference type="HOGENOM" id="CLU_1183689_0_0_3"/>
<accession>Q7NFY7</accession>
<dbReference type="InParanoid" id="Q7NFY7"/>
<dbReference type="Proteomes" id="UP000000557">
    <property type="component" value="Chromosome"/>
</dbReference>
<dbReference type="KEGG" id="gvi:gll3387"/>
<dbReference type="EnsemblBacteria" id="BAC91328">
    <property type="protein sequence ID" value="BAC91328"/>
    <property type="gene ID" value="BAC91328"/>
</dbReference>
<reference evidence="1 2" key="1">
    <citation type="journal article" date="2003" name="DNA Res.">
        <title>Complete genome structure of Gloeobacter violaceus PCC 7421, a cyanobacterium that lacks thylakoids.</title>
        <authorList>
            <person name="Nakamura Y."/>
            <person name="Kaneko T."/>
            <person name="Sato S."/>
            <person name="Mimuro M."/>
            <person name="Miyashita H."/>
            <person name="Tsuchiya T."/>
            <person name="Sasamoto S."/>
            <person name="Watanabe A."/>
            <person name="Kawashima K."/>
            <person name="Kishida Y."/>
            <person name="Kiyokawa C."/>
            <person name="Kohara M."/>
            <person name="Matsumoto M."/>
            <person name="Matsuno A."/>
            <person name="Nakazaki N."/>
            <person name="Shimpo S."/>
            <person name="Takeuchi C."/>
            <person name="Yamada M."/>
            <person name="Tabata S."/>
        </authorList>
    </citation>
    <scope>NUCLEOTIDE SEQUENCE [LARGE SCALE GENOMIC DNA]</scope>
    <source>
        <strain evidence="2">ATCC 29082 / PCC 7421</strain>
    </source>
</reference>
<dbReference type="AlphaFoldDB" id="Q7NFY7"/>